<protein>
    <submittedName>
        <fullName evidence="8">Tumor necrosis factor receptor superfamily member 9b precursor</fullName>
    </submittedName>
    <submittedName>
        <fullName evidence="6">Tumor necrosis factor receptor superfamily, member 9b</fullName>
    </submittedName>
</protein>
<feature type="compositionally biased region" description="Polar residues" evidence="2">
    <location>
        <begin position="240"/>
        <end position="250"/>
    </location>
</feature>
<dbReference type="OrthoDB" id="9423210at2759"/>
<dbReference type="InterPro" id="IPR001368">
    <property type="entry name" value="TNFR/NGFR_Cys_rich_reg"/>
</dbReference>
<dbReference type="OMA" id="TERSCKR"/>
<feature type="repeat" description="TNFR-Cys" evidence="1">
    <location>
        <begin position="60"/>
        <end position="99"/>
    </location>
</feature>
<dbReference type="Bgee" id="ENSDARG00000090728">
    <property type="expression patterns" value="Expressed in granulocyte and 6 other cell types or tissues"/>
</dbReference>
<dbReference type="SMR" id="A0A0R4IT02"/>
<keyword evidence="1" id="KW-1015">Disulfide bond</keyword>
<evidence type="ECO:0000313" key="6">
    <source>
        <dbReference type="Ensembl" id="ENSDARP00000136990"/>
    </source>
</evidence>
<reference evidence="6" key="3">
    <citation type="submission" date="2015-11" db="UniProtKB">
        <authorList>
            <consortium name="Ensembl"/>
        </authorList>
    </citation>
    <scope>IDENTIFICATION</scope>
    <source>
        <strain evidence="6">Tuebingen</strain>
    </source>
</reference>
<keyword evidence="3" id="KW-0812">Transmembrane</keyword>
<dbReference type="SUPFAM" id="SSF57586">
    <property type="entry name" value="TNF receptor-like"/>
    <property type="match status" value="2"/>
</dbReference>
<dbReference type="AlphaFoldDB" id="A0A0R4IT02"/>
<dbReference type="STRING" id="7955.ENSDARP00000136990"/>
<evidence type="ECO:0000313" key="7">
    <source>
        <dbReference type="Proteomes" id="UP000000437"/>
    </source>
</evidence>
<evidence type="ECO:0000256" key="1">
    <source>
        <dbReference type="PROSITE-ProRule" id="PRU00206"/>
    </source>
</evidence>
<comment type="caution">
    <text evidence="1">Lacks conserved residue(s) required for the propagation of feature annotation.</text>
</comment>
<evidence type="ECO:0000256" key="2">
    <source>
        <dbReference type="SAM" id="MobiDB-lite"/>
    </source>
</evidence>
<proteinExistence type="predicted"/>
<gene>
    <name evidence="6 8 9" type="primary">tnfrsf9b</name>
    <name evidence="8" type="synonym">tnfrsf9</name>
</gene>
<dbReference type="PANTHER" id="PTHR47139">
    <property type="entry name" value="TUMOR NECROSIS FACTOR RECEPTOR SUPERFAMILY MEMBER 9"/>
    <property type="match status" value="1"/>
</dbReference>
<dbReference type="GO" id="GO:0038023">
    <property type="term" value="F:signaling receptor activity"/>
    <property type="evidence" value="ECO:0000318"/>
    <property type="project" value="GO_Central"/>
</dbReference>
<dbReference type="GO" id="GO:0042127">
    <property type="term" value="P:regulation of cell population proliferation"/>
    <property type="evidence" value="ECO:0000318"/>
    <property type="project" value="GO_Central"/>
</dbReference>
<keyword evidence="3" id="KW-1133">Transmembrane helix</keyword>
<dbReference type="RefSeq" id="NP_001313387.1">
    <property type="nucleotide sequence ID" value="NM_001326458.1"/>
</dbReference>
<dbReference type="eggNOG" id="ENOG502S017">
    <property type="taxonomic scope" value="Eukaryota"/>
</dbReference>
<evidence type="ECO:0000259" key="5">
    <source>
        <dbReference type="PROSITE" id="PS50050"/>
    </source>
</evidence>
<dbReference type="PANTHER" id="PTHR47139:SF4">
    <property type="entry name" value="TUMOR NECROSIS FACTOR RECEPTOR SUPERFAMILY MEMBER 9 ISOFORM X1-RELATED"/>
    <property type="match status" value="1"/>
</dbReference>
<dbReference type="PaxDb" id="7955-ENSDARP00000106294"/>
<feature type="transmembrane region" description="Helical" evidence="3">
    <location>
        <begin position="193"/>
        <end position="216"/>
    </location>
</feature>
<keyword evidence="4 8" id="KW-0732">Signal</keyword>
<evidence type="ECO:0000256" key="3">
    <source>
        <dbReference type="SAM" id="Phobius"/>
    </source>
</evidence>
<dbReference type="Proteomes" id="UP000000437">
    <property type="component" value="Chromosome 11"/>
</dbReference>
<feature type="domain" description="TNFR-Cys" evidence="5">
    <location>
        <begin position="60"/>
        <end position="99"/>
    </location>
</feature>
<dbReference type="ZFIN" id="ZDB-GENE-101109-2">
    <property type="gene designation" value="tnfrsf9b"/>
</dbReference>
<evidence type="ECO:0000256" key="4">
    <source>
        <dbReference type="SAM" id="SignalP"/>
    </source>
</evidence>
<dbReference type="Pfam" id="PF00020">
    <property type="entry name" value="TNFR_c6"/>
    <property type="match status" value="2"/>
</dbReference>
<keyword evidence="8" id="KW-0675">Receptor</keyword>
<feature type="signal peptide" evidence="4">
    <location>
        <begin position="1"/>
        <end position="17"/>
    </location>
</feature>
<accession>A0A0R4IT02</accession>
<dbReference type="EMBL" id="CR762484">
    <property type="status" value="NOT_ANNOTATED_CDS"/>
    <property type="molecule type" value="Genomic_DNA"/>
</dbReference>
<sequence length="281" mass="30554">MEMVFALLLLLLAAAHSLESGCQNWDISTVNKVEVCCVSCKPGNRLVKKCGLDPKDLCSPCEKDTFIANPTERSCKRCSQCIGLMRVKTNCTASSDTVCACKEGYQCSDHRCSFCNKVCGKGEQPKGRQCEPCPPGTYNDKTHHNCVNWTKCTQPDHQIIAAGTASSDVICGLTAVTKPWKNVTRNDADIGTVSTIIIIIFGLLCISFPVATFILLEWRRRKDGQKERRNPLAAEAANAETVSEESSFCFPQQERGGSSSSSSSQSSQSSLLSQDIGPLQP</sequence>
<organism evidence="6">
    <name type="scientific">Danio rerio</name>
    <name type="common">Zebrafish</name>
    <name type="synonym">Brachydanio rerio</name>
    <dbReference type="NCBI Taxonomy" id="7955"/>
    <lineage>
        <taxon>Eukaryota</taxon>
        <taxon>Metazoa</taxon>
        <taxon>Chordata</taxon>
        <taxon>Craniata</taxon>
        <taxon>Vertebrata</taxon>
        <taxon>Euteleostomi</taxon>
        <taxon>Actinopterygii</taxon>
        <taxon>Neopterygii</taxon>
        <taxon>Teleostei</taxon>
        <taxon>Ostariophysi</taxon>
        <taxon>Cypriniformes</taxon>
        <taxon>Danionidae</taxon>
        <taxon>Danioninae</taxon>
        <taxon>Danio</taxon>
    </lineage>
</organism>
<reference evidence="8" key="5">
    <citation type="submission" date="2025-04" db="UniProtKB">
        <authorList>
            <consortium name="RefSeq"/>
        </authorList>
    </citation>
    <scope>IDENTIFICATION</scope>
    <source>
        <strain evidence="8">Tuebingen</strain>
    </source>
</reference>
<feature type="disulfide bond" evidence="1">
    <location>
        <begin position="78"/>
        <end position="91"/>
    </location>
</feature>
<dbReference type="Gene3D" id="2.10.50.10">
    <property type="entry name" value="Tumor Necrosis Factor Receptor, subunit A, domain 2"/>
    <property type="match status" value="2"/>
</dbReference>
<reference evidence="8" key="4">
    <citation type="journal article" date="2022" name="Dev. Comp. Immunol.">
        <title>Structures, evolutionary relationships and expression profiles of the tumour necrosis factor superfamily and their receptors in black rockfish (Sebastes schlegelii).</title>
        <authorList>
            <person name="Cao M."/>
            <person name="Wang N."/>
            <person name="Yan X."/>
            <person name="Yang N."/>
            <person name="Fu Q."/>
            <person name="Zhang X."/>
            <person name="Zhang Y."/>
            <person name="Li C."/>
        </authorList>
    </citation>
    <scope>NUCLEOTIDE SEQUENCE</scope>
    <source>
        <strain evidence="8">Tuebingen</strain>
    </source>
</reference>
<dbReference type="CTD" id="100151629"/>
<dbReference type="KEGG" id="dre:100151629"/>
<dbReference type="AGR" id="ZFIN:ZDB-GENE-101109-2"/>
<evidence type="ECO:0000313" key="9">
    <source>
        <dbReference type="ZFIN" id="ZDB-GENE-101109-2"/>
    </source>
</evidence>
<feature type="chain" id="PRO_5035035419" evidence="4 8">
    <location>
        <begin position="18"/>
        <end position="281"/>
    </location>
</feature>
<dbReference type="Ensembl" id="ENSDART00000161083.2">
    <property type="protein sequence ID" value="ENSDARP00000136990.1"/>
    <property type="gene ID" value="ENSDARG00000090728.3"/>
</dbReference>
<dbReference type="GeneTree" id="ENSGT00940000166327"/>
<dbReference type="PROSITE" id="PS50050">
    <property type="entry name" value="TNFR_NGFR_2"/>
    <property type="match status" value="1"/>
</dbReference>
<keyword evidence="3" id="KW-0472">Membrane</keyword>
<keyword evidence="7" id="KW-1185">Reference proteome</keyword>
<dbReference type="PROSITE" id="PS00652">
    <property type="entry name" value="TNFR_NGFR_1"/>
    <property type="match status" value="1"/>
</dbReference>
<accession>A0A8M1P3D0</accession>
<feature type="region of interest" description="Disordered" evidence="2">
    <location>
        <begin position="224"/>
        <end position="281"/>
    </location>
</feature>
<dbReference type="SMART" id="SM00208">
    <property type="entry name" value="TNFR"/>
    <property type="match status" value="2"/>
</dbReference>
<name>A0A0R4IT02_DANRE</name>
<feature type="compositionally biased region" description="Low complexity" evidence="2">
    <location>
        <begin position="258"/>
        <end position="274"/>
    </location>
</feature>
<feature type="disulfide bond" evidence="1">
    <location>
        <begin position="81"/>
        <end position="99"/>
    </location>
</feature>
<dbReference type="GeneID" id="100151629"/>
<reference evidence="6 7" key="2">
    <citation type="journal article" date="2013" name="Nature">
        <title>The zebrafish reference genome sequence and its relationship to the human genome.</title>
        <authorList>
            <consortium name="Genome Reference Consortium Zebrafish"/>
            <person name="Howe K."/>
            <person name="Clark M.D."/>
            <person name="Torroja C.F."/>
            <person name="Torrance J."/>
            <person name="Berthelot C."/>
            <person name="Muffato M."/>
            <person name="Collins J.E."/>
            <person name="Humphray S."/>
            <person name="McLaren K."/>
            <person name="Matthews L."/>
            <person name="McLaren S."/>
            <person name="Sealy I."/>
            <person name="Caccamo M."/>
            <person name="Churcher C."/>
            <person name="Scott C."/>
            <person name="Barrett J.C."/>
            <person name="Koch R."/>
            <person name="Rauch G.J."/>
            <person name="White S."/>
            <person name="Chow W."/>
            <person name="Kilian B."/>
            <person name="Quintais L.T."/>
            <person name="Guerra-Assuncao J.A."/>
            <person name="Zhou Y."/>
            <person name="Gu Y."/>
            <person name="Yen J."/>
            <person name="Vogel J.H."/>
            <person name="Eyre T."/>
            <person name="Redmond S."/>
            <person name="Banerjee R."/>
            <person name="Chi J."/>
            <person name="Fu B."/>
            <person name="Langley E."/>
            <person name="Maguire S.F."/>
            <person name="Laird G.K."/>
            <person name="Lloyd D."/>
            <person name="Kenyon E."/>
            <person name="Donaldson S."/>
            <person name="Sehra H."/>
            <person name="Almeida-King J."/>
            <person name="Loveland J."/>
            <person name="Trevanion S."/>
            <person name="Jones M."/>
            <person name="Quail M."/>
            <person name="Willey D."/>
            <person name="Hunt A."/>
            <person name="Burton J."/>
            <person name="Sims S."/>
            <person name="McLay K."/>
            <person name="Plumb B."/>
            <person name="Davis J."/>
            <person name="Clee C."/>
            <person name="Oliver K."/>
            <person name="Clark R."/>
            <person name="Riddle C."/>
            <person name="Elliot D."/>
            <person name="Eliott D."/>
            <person name="Threadgold G."/>
            <person name="Harden G."/>
            <person name="Ware D."/>
            <person name="Begum S."/>
            <person name="Mortimore B."/>
            <person name="Mortimer B."/>
            <person name="Kerry G."/>
            <person name="Heath P."/>
            <person name="Phillimore B."/>
            <person name="Tracey A."/>
            <person name="Corby N."/>
            <person name="Dunn M."/>
            <person name="Johnson C."/>
            <person name="Wood J."/>
            <person name="Clark S."/>
            <person name="Pelan S."/>
            <person name="Griffiths G."/>
            <person name="Smith M."/>
            <person name="Glithero R."/>
            <person name="Howden P."/>
            <person name="Barker N."/>
            <person name="Lloyd C."/>
            <person name="Stevens C."/>
            <person name="Harley J."/>
            <person name="Holt K."/>
            <person name="Panagiotidis G."/>
            <person name="Lovell J."/>
            <person name="Beasley H."/>
            <person name="Henderson C."/>
            <person name="Gordon D."/>
            <person name="Auger K."/>
            <person name="Wright D."/>
            <person name="Collins J."/>
            <person name="Raisen C."/>
            <person name="Dyer L."/>
            <person name="Leung K."/>
            <person name="Robertson L."/>
            <person name="Ambridge K."/>
            <person name="Leongamornlert D."/>
            <person name="McGuire S."/>
            <person name="Gilderthorp R."/>
            <person name="Griffiths C."/>
            <person name="Manthravadi D."/>
            <person name="Nichol S."/>
            <person name="Barker G."/>
            <person name="Whitehead S."/>
            <person name="Kay M."/>
            <person name="Brown J."/>
            <person name="Murnane C."/>
            <person name="Gray E."/>
            <person name="Humphries M."/>
            <person name="Sycamore N."/>
            <person name="Barker D."/>
            <person name="Saunders D."/>
            <person name="Wallis J."/>
            <person name="Babbage A."/>
            <person name="Hammond S."/>
            <person name="Mashreghi-Mohammadi M."/>
            <person name="Barr L."/>
            <person name="Martin S."/>
            <person name="Wray P."/>
            <person name="Ellington A."/>
            <person name="Matthews N."/>
            <person name="Ellwood M."/>
            <person name="Woodmansey R."/>
            <person name="Clark G."/>
            <person name="Cooper J."/>
            <person name="Cooper J."/>
            <person name="Tromans A."/>
            <person name="Grafham D."/>
            <person name="Skuce C."/>
            <person name="Pandian R."/>
            <person name="Andrews R."/>
            <person name="Harrison E."/>
            <person name="Kimberley A."/>
            <person name="Garnett J."/>
            <person name="Fosker N."/>
            <person name="Hall R."/>
            <person name="Garner P."/>
            <person name="Kelly D."/>
            <person name="Bird C."/>
            <person name="Palmer S."/>
            <person name="Gehring I."/>
            <person name="Berger A."/>
            <person name="Dooley C.M."/>
            <person name="Ersan-Urun Z."/>
            <person name="Eser C."/>
            <person name="Geiger H."/>
            <person name="Geisler M."/>
            <person name="Karotki L."/>
            <person name="Kirn A."/>
            <person name="Konantz J."/>
            <person name="Konantz M."/>
            <person name="Oberlander M."/>
            <person name="Rudolph-Geiger S."/>
            <person name="Teucke M."/>
            <person name="Lanz C."/>
            <person name="Raddatz G."/>
            <person name="Osoegawa K."/>
            <person name="Zhu B."/>
            <person name="Rapp A."/>
            <person name="Widaa S."/>
            <person name="Langford C."/>
            <person name="Yang F."/>
            <person name="Schuster S.C."/>
            <person name="Carter N.P."/>
            <person name="Harrow J."/>
            <person name="Ning Z."/>
            <person name="Herrero J."/>
            <person name="Searle S.M."/>
            <person name="Enright A."/>
            <person name="Geisler R."/>
            <person name="Plasterk R.H."/>
            <person name="Lee C."/>
            <person name="Westerfield M."/>
            <person name="de Jong P.J."/>
            <person name="Zon L.I."/>
            <person name="Postlethwait J.H."/>
            <person name="Nusslein-Volhard C."/>
            <person name="Hubbard T.J."/>
            <person name="Roest Crollius H."/>
            <person name="Rogers J."/>
            <person name="Stemple D.L."/>
        </authorList>
    </citation>
    <scope>NUCLEOTIDE SEQUENCE [LARGE SCALE GENOMIC DNA]</scope>
    <source>
        <strain evidence="6">Tuebingen</strain>
    </source>
</reference>
<reference evidence="8" key="1">
    <citation type="journal article" date="2010" name="Int. J. Dev. Biol.">
        <title>A novel role for Glucocorticoid-Induced TNF Receptor Ligand (Gitrl) in early embryonic zebrafish development.</title>
        <authorList>
            <person name="Poulton L.D."/>
            <person name="Nolan K.F."/>
            <person name="Anastasaki C."/>
            <person name="Waldmann H."/>
            <person name="Patton E.E."/>
        </authorList>
    </citation>
    <scope>NUCLEOTIDE SEQUENCE</scope>
    <source>
        <strain evidence="8">Tuebingen</strain>
    </source>
</reference>
<evidence type="ECO:0000313" key="8">
    <source>
        <dbReference type="RefSeq" id="NP_001313387.1"/>
    </source>
</evidence>